<dbReference type="PRINTS" id="PR00344">
    <property type="entry name" value="BCTRLSENSOR"/>
</dbReference>
<evidence type="ECO:0000256" key="6">
    <source>
        <dbReference type="ARBA" id="ARBA00023163"/>
    </source>
</evidence>
<comment type="catalytic activity">
    <reaction evidence="1">
        <text>ATP + protein L-histidine = ADP + protein N-phospho-L-histidine.</text>
        <dbReference type="EC" id="2.7.13.3"/>
    </reaction>
</comment>
<sequence>MWFATEDGLNRFDGYKFKTFKYNPENKSSLAGNFVRKVFTDSKGVIWVSSRRGLNRFEPQKEQFTHYRHQAKLSASIVGDDISDITESASGNLWIASYNAGFSYFHRNKNTFSAYNKQVLPALASHKIICLYEDTKGWLWIGTQDAGIQVFKVANGVVQENISLPLINDLPAASIKCIYEDNLSNIWVGTANGLYRYDRAKNNFFLFKGPQYFNNSSIILSLLEDHKEMLWVGVQDGGVYKLDLRQLKHRNPAAVAFTEVKSQDGIRRLTQRSVQALYKDKNQNIWVGTVGNGIAMVSSAKEKFINFRMYDRQRNLHLNNDIRFYGTCTDRVGNFWLGTDGNGLYRCRPNGEILNHYDKSTNNGLTDNAILCALQDSRGNLWFGSYSEGLFLYQQATDSFINFKHDPNNPQSLGGNDVRVLYEDSNKNLWIGTNGGGLSQFNPASKTFKNYNTRNSKITSNDVRAIAEEENGKLWLGTYGGGILEFLPEKGFFKTVTLKKGDKNLIGSQTVLSLSLDKLQNLWIGTEEDGLLKYYIPAKKVWHFNDNNGLINNTIYAIQPDYFGNIWVSTNKGLSKISEKTSAILNYDATDGLQSGQFNATSLITNAKEGILGFGGTRGFNLFYPGQLTEKLSAPKAFINNLQLYGKRGNTGQLEQHVIEKSNITLQPDQSVFTLEFGALDFVEPENINYAYKLEGLDQDWNYVGKQRTATYRYLEPGSYTFMVKASNQDTSWPANFTSVQITVLPPFWRTPLAYVIYIICCALLIYGLVLLYNRQKRLRRRLTLAKAQSRKQRRIARERLSFFTEVSHEFRTPLTLILSPLDDLLSKEANPETGKKLKLVHKNAQKLLNLINQLLDYRKVEAGSMVLKAKEADIVAFTQEIFLSFGHLADKNQISYSLKTPETPVLAYFEKEKLEMVITNLLANAFKYIGKGNKIEVCVQTEARLSPQGPAGFVKIEVKDNGIGIPVSQQKHIFDWFYQGDPVTSMSSGLGLALAKKLVQLHKGEIFVQSKEGMGSVFEFKIPLGTAHLNQAEICTDETPAILAESALPVFTEEELTNLNPNSSKKGLKKILIVEDEADIRKFLKYYLEEKFIIIEAANGQEGLDLALAQHPDIIISDVKMPVMDGITLCNKLKANIQTSHIPVVLLTARTALTHQKEGLETGADAYLTKPFSPELLKLKIENLLKSQEQLKKFYLNLFNLNNPQAEKEVKTVDEKFLKRIYEILKENLDNPEFNVNELAAALNMSRSLAYKKIKMLTGVSPVEYLRSLRIQESAKLLKTGKFKVFEVGYQVGFNDDKYFRQCFLKEFGCNPSEFIKQSMVVS</sequence>
<dbReference type="SUPFAM" id="SSF55874">
    <property type="entry name" value="ATPase domain of HSP90 chaperone/DNA topoisomerase II/histidine kinase"/>
    <property type="match status" value="1"/>
</dbReference>
<dbReference type="InterPro" id="IPR001789">
    <property type="entry name" value="Sig_transdc_resp-reg_receiver"/>
</dbReference>
<dbReference type="InterPro" id="IPR003594">
    <property type="entry name" value="HATPase_dom"/>
</dbReference>
<dbReference type="PROSITE" id="PS00041">
    <property type="entry name" value="HTH_ARAC_FAMILY_1"/>
    <property type="match status" value="1"/>
</dbReference>
<dbReference type="SUPFAM" id="SSF46689">
    <property type="entry name" value="Homeodomain-like"/>
    <property type="match status" value="1"/>
</dbReference>
<dbReference type="CDD" id="cd00082">
    <property type="entry name" value="HisKA"/>
    <property type="match status" value="1"/>
</dbReference>
<gene>
    <name evidence="12" type="ORF">F0145_10435</name>
</gene>
<dbReference type="RefSeq" id="WP_150088348.1">
    <property type="nucleotide sequence ID" value="NZ_VWSF01000006.1"/>
</dbReference>
<proteinExistence type="predicted"/>
<dbReference type="InterPro" id="IPR011110">
    <property type="entry name" value="Reg_prop"/>
</dbReference>
<organism evidence="12 13">
    <name type="scientific">Adhaeribacter rhizoryzae</name>
    <dbReference type="NCBI Taxonomy" id="2607907"/>
    <lineage>
        <taxon>Bacteria</taxon>
        <taxon>Pseudomonadati</taxon>
        <taxon>Bacteroidota</taxon>
        <taxon>Cytophagia</taxon>
        <taxon>Cytophagales</taxon>
        <taxon>Hymenobacteraceae</taxon>
        <taxon>Adhaeribacter</taxon>
    </lineage>
</organism>
<evidence type="ECO:0000256" key="2">
    <source>
        <dbReference type="ARBA" id="ARBA00012438"/>
    </source>
</evidence>
<dbReference type="Gene3D" id="3.40.50.2300">
    <property type="match status" value="1"/>
</dbReference>
<keyword evidence="4" id="KW-0805">Transcription regulation</keyword>
<accession>A0A5M6DGS0</accession>
<dbReference type="InterPro" id="IPR009057">
    <property type="entry name" value="Homeodomain-like_sf"/>
</dbReference>
<dbReference type="InterPro" id="IPR011123">
    <property type="entry name" value="Y_Y_Y"/>
</dbReference>
<dbReference type="Proteomes" id="UP000323426">
    <property type="component" value="Unassembled WGS sequence"/>
</dbReference>
<dbReference type="PANTHER" id="PTHR43547:SF2">
    <property type="entry name" value="HYBRID SIGNAL TRANSDUCTION HISTIDINE KINASE C"/>
    <property type="match status" value="1"/>
</dbReference>
<evidence type="ECO:0000313" key="13">
    <source>
        <dbReference type="Proteomes" id="UP000323426"/>
    </source>
</evidence>
<dbReference type="InterPro" id="IPR013783">
    <property type="entry name" value="Ig-like_fold"/>
</dbReference>
<dbReference type="EMBL" id="VWSF01000006">
    <property type="protein sequence ID" value="KAA5546747.1"/>
    <property type="molecule type" value="Genomic_DNA"/>
</dbReference>
<dbReference type="GO" id="GO:0000155">
    <property type="term" value="F:phosphorelay sensor kinase activity"/>
    <property type="evidence" value="ECO:0007669"/>
    <property type="project" value="InterPro"/>
</dbReference>
<dbReference type="SUPFAM" id="SSF47384">
    <property type="entry name" value="Homodimeric domain of signal transducing histidine kinase"/>
    <property type="match status" value="1"/>
</dbReference>
<dbReference type="CDD" id="cd00146">
    <property type="entry name" value="PKD"/>
    <property type="match status" value="1"/>
</dbReference>
<dbReference type="Gene3D" id="1.10.10.60">
    <property type="entry name" value="Homeodomain-like"/>
    <property type="match status" value="2"/>
</dbReference>
<dbReference type="Pfam" id="PF00512">
    <property type="entry name" value="HisKA"/>
    <property type="match status" value="1"/>
</dbReference>
<feature type="domain" description="Response regulatory" evidence="11">
    <location>
        <begin position="1071"/>
        <end position="1186"/>
    </location>
</feature>
<dbReference type="SUPFAM" id="SSF52172">
    <property type="entry name" value="CheY-like"/>
    <property type="match status" value="1"/>
</dbReference>
<dbReference type="InterPro" id="IPR003661">
    <property type="entry name" value="HisK_dim/P_dom"/>
</dbReference>
<evidence type="ECO:0000259" key="11">
    <source>
        <dbReference type="PROSITE" id="PS50110"/>
    </source>
</evidence>
<evidence type="ECO:0000256" key="5">
    <source>
        <dbReference type="ARBA" id="ARBA00023125"/>
    </source>
</evidence>
<feature type="modified residue" description="4-aspartylphosphate" evidence="7">
    <location>
        <position position="1119"/>
    </location>
</feature>
<dbReference type="EC" id="2.7.13.3" evidence="2"/>
<dbReference type="Gene3D" id="1.10.287.130">
    <property type="match status" value="1"/>
</dbReference>
<dbReference type="Pfam" id="PF00072">
    <property type="entry name" value="Response_reg"/>
    <property type="match status" value="1"/>
</dbReference>
<dbReference type="InterPro" id="IPR036097">
    <property type="entry name" value="HisK_dim/P_sf"/>
</dbReference>
<dbReference type="InterPro" id="IPR015943">
    <property type="entry name" value="WD40/YVTN_repeat-like_dom_sf"/>
</dbReference>
<feature type="domain" description="HTH araC/xylS-type" evidence="9">
    <location>
        <begin position="1220"/>
        <end position="1319"/>
    </location>
</feature>
<dbReference type="SMART" id="SM00387">
    <property type="entry name" value="HATPase_c"/>
    <property type="match status" value="1"/>
</dbReference>
<dbReference type="Gene3D" id="3.30.565.10">
    <property type="entry name" value="Histidine kinase-like ATPase, C-terminal domain"/>
    <property type="match status" value="1"/>
</dbReference>
<keyword evidence="6" id="KW-0804">Transcription</keyword>
<dbReference type="SMART" id="SM00388">
    <property type="entry name" value="HisKA"/>
    <property type="match status" value="1"/>
</dbReference>
<evidence type="ECO:0000256" key="7">
    <source>
        <dbReference type="PROSITE-ProRule" id="PRU00169"/>
    </source>
</evidence>
<feature type="domain" description="Histidine kinase" evidence="10">
    <location>
        <begin position="806"/>
        <end position="1027"/>
    </location>
</feature>
<evidence type="ECO:0000256" key="4">
    <source>
        <dbReference type="ARBA" id="ARBA00023015"/>
    </source>
</evidence>
<evidence type="ECO:0000259" key="10">
    <source>
        <dbReference type="PROSITE" id="PS50109"/>
    </source>
</evidence>
<keyword evidence="5" id="KW-0238">DNA-binding</keyword>
<dbReference type="SUPFAM" id="SSF63829">
    <property type="entry name" value="Calcium-dependent phosphotriesterase"/>
    <property type="match status" value="3"/>
</dbReference>
<dbReference type="GO" id="GO:0043565">
    <property type="term" value="F:sequence-specific DNA binding"/>
    <property type="evidence" value="ECO:0007669"/>
    <property type="project" value="InterPro"/>
</dbReference>
<keyword evidence="8" id="KW-1133">Transmembrane helix</keyword>
<dbReference type="GO" id="GO:0003700">
    <property type="term" value="F:DNA-binding transcription factor activity"/>
    <property type="evidence" value="ECO:0007669"/>
    <property type="project" value="InterPro"/>
</dbReference>
<dbReference type="InterPro" id="IPR018060">
    <property type="entry name" value="HTH_AraC"/>
</dbReference>
<protein>
    <recommendedName>
        <fullName evidence="2">histidine kinase</fullName>
        <ecNumber evidence="2">2.7.13.3</ecNumber>
    </recommendedName>
</protein>
<dbReference type="SMART" id="SM00342">
    <property type="entry name" value="HTH_ARAC"/>
    <property type="match status" value="1"/>
</dbReference>
<dbReference type="PROSITE" id="PS01124">
    <property type="entry name" value="HTH_ARAC_FAMILY_2"/>
    <property type="match status" value="1"/>
</dbReference>
<dbReference type="PROSITE" id="PS50109">
    <property type="entry name" value="HIS_KIN"/>
    <property type="match status" value="1"/>
</dbReference>
<dbReference type="InterPro" id="IPR005467">
    <property type="entry name" value="His_kinase_dom"/>
</dbReference>
<dbReference type="Pfam" id="PF02518">
    <property type="entry name" value="HATPase_c"/>
    <property type="match status" value="1"/>
</dbReference>
<reference evidence="12 13" key="1">
    <citation type="submission" date="2019-09" db="EMBL/GenBank/DDBJ databases">
        <title>Genome sequence and assembly of Adhaeribacter sp.</title>
        <authorList>
            <person name="Chhetri G."/>
        </authorList>
    </citation>
    <scope>NUCLEOTIDE SEQUENCE [LARGE SCALE GENOMIC DNA]</scope>
    <source>
        <strain evidence="12 13">DK36</strain>
    </source>
</reference>
<dbReference type="Gene3D" id="2.130.10.10">
    <property type="entry name" value="YVTN repeat-like/Quinoprotein amine dehydrogenase"/>
    <property type="match status" value="3"/>
</dbReference>
<keyword evidence="3 7" id="KW-0597">Phosphoprotein</keyword>
<name>A0A5M6DGS0_9BACT</name>
<comment type="caution">
    <text evidence="12">The sequence shown here is derived from an EMBL/GenBank/DDBJ whole genome shotgun (WGS) entry which is preliminary data.</text>
</comment>
<dbReference type="Pfam" id="PF12833">
    <property type="entry name" value="HTH_18"/>
    <property type="match status" value="1"/>
</dbReference>
<dbReference type="InterPro" id="IPR036890">
    <property type="entry name" value="HATPase_C_sf"/>
</dbReference>
<evidence type="ECO:0000259" key="9">
    <source>
        <dbReference type="PROSITE" id="PS01124"/>
    </source>
</evidence>
<dbReference type="FunFam" id="1.10.287.130:FF:000045">
    <property type="entry name" value="Two-component system sensor histidine kinase/response regulator"/>
    <property type="match status" value="1"/>
</dbReference>
<dbReference type="Pfam" id="PF07495">
    <property type="entry name" value="Y_Y_Y"/>
    <property type="match status" value="1"/>
</dbReference>
<evidence type="ECO:0000256" key="1">
    <source>
        <dbReference type="ARBA" id="ARBA00000085"/>
    </source>
</evidence>
<dbReference type="SMART" id="SM00448">
    <property type="entry name" value="REC"/>
    <property type="match status" value="1"/>
</dbReference>
<dbReference type="InterPro" id="IPR018062">
    <property type="entry name" value="HTH_AraC-typ_CS"/>
</dbReference>
<evidence type="ECO:0000313" key="12">
    <source>
        <dbReference type="EMBL" id="KAA5546747.1"/>
    </source>
</evidence>
<dbReference type="PANTHER" id="PTHR43547">
    <property type="entry name" value="TWO-COMPONENT HISTIDINE KINASE"/>
    <property type="match status" value="1"/>
</dbReference>
<keyword evidence="8" id="KW-0472">Membrane</keyword>
<dbReference type="Pfam" id="PF07494">
    <property type="entry name" value="Reg_prop"/>
    <property type="match status" value="7"/>
</dbReference>
<dbReference type="InterPro" id="IPR011006">
    <property type="entry name" value="CheY-like_superfamily"/>
</dbReference>
<evidence type="ECO:0000256" key="3">
    <source>
        <dbReference type="ARBA" id="ARBA00022553"/>
    </source>
</evidence>
<keyword evidence="8" id="KW-0812">Transmembrane</keyword>
<evidence type="ECO:0000256" key="8">
    <source>
        <dbReference type="SAM" id="Phobius"/>
    </source>
</evidence>
<feature type="transmembrane region" description="Helical" evidence="8">
    <location>
        <begin position="753"/>
        <end position="773"/>
    </location>
</feature>
<dbReference type="Gene3D" id="2.60.40.10">
    <property type="entry name" value="Immunoglobulins"/>
    <property type="match status" value="1"/>
</dbReference>
<keyword evidence="13" id="KW-1185">Reference proteome</keyword>
<dbReference type="CDD" id="cd17574">
    <property type="entry name" value="REC_OmpR"/>
    <property type="match status" value="1"/>
</dbReference>
<dbReference type="PROSITE" id="PS50110">
    <property type="entry name" value="RESPONSE_REGULATORY"/>
    <property type="match status" value="1"/>
</dbReference>
<dbReference type="InterPro" id="IPR004358">
    <property type="entry name" value="Sig_transdc_His_kin-like_C"/>
</dbReference>